<protein>
    <submittedName>
        <fullName evidence="6">TetR/AcrR family transcriptional regulator</fullName>
    </submittedName>
</protein>
<evidence type="ECO:0000313" key="7">
    <source>
        <dbReference type="Proteomes" id="UP001589608"/>
    </source>
</evidence>
<dbReference type="Pfam" id="PF16859">
    <property type="entry name" value="TetR_C_11"/>
    <property type="match status" value="1"/>
</dbReference>
<evidence type="ECO:0000313" key="6">
    <source>
        <dbReference type="EMBL" id="MFB9450247.1"/>
    </source>
</evidence>
<dbReference type="InterPro" id="IPR050109">
    <property type="entry name" value="HTH-type_TetR-like_transc_reg"/>
</dbReference>
<dbReference type="InterPro" id="IPR009057">
    <property type="entry name" value="Homeodomain-like_sf"/>
</dbReference>
<reference evidence="6 7" key="1">
    <citation type="submission" date="2024-09" db="EMBL/GenBank/DDBJ databases">
        <authorList>
            <person name="Sun Q."/>
            <person name="Mori K."/>
        </authorList>
    </citation>
    <scope>NUCLEOTIDE SEQUENCE [LARGE SCALE GENOMIC DNA]</scope>
    <source>
        <strain evidence="6 7">JCM 3307</strain>
    </source>
</reference>
<name>A0ABV5MMZ4_9ACTN</name>
<feature type="DNA-binding region" description="H-T-H motif" evidence="4">
    <location>
        <begin position="31"/>
        <end position="50"/>
    </location>
</feature>
<comment type="caution">
    <text evidence="6">The sequence shown here is derived from an EMBL/GenBank/DDBJ whole genome shotgun (WGS) entry which is preliminary data.</text>
</comment>
<dbReference type="RefSeq" id="WP_223102368.1">
    <property type="nucleotide sequence ID" value="NZ_CP061913.1"/>
</dbReference>
<evidence type="ECO:0000256" key="2">
    <source>
        <dbReference type="ARBA" id="ARBA00023125"/>
    </source>
</evidence>
<accession>A0ABV5MMZ4</accession>
<dbReference type="PANTHER" id="PTHR30055">
    <property type="entry name" value="HTH-TYPE TRANSCRIPTIONAL REGULATOR RUTR"/>
    <property type="match status" value="1"/>
</dbReference>
<keyword evidence="2 4" id="KW-0238">DNA-binding</keyword>
<evidence type="ECO:0000256" key="1">
    <source>
        <dbReference type="ARBA" id="ARBA00023015"/>
    </source>
</evidence>
<dbReference type="SUPFAM" id="SSF46689">
    <property type="entry name" value="Homeodomain-like"/>
    <property type="match status" value="1"/>
</dbReference>
<dbReference type="SUPFAM" id="SSF48498">
    <property type="entry name" value="Tetracyclin repressor-like, C-terminal domain"/>
    <property type="match status" value="1"/>
</dbReference>
<keyword evidence="7" id="KW-1185">Reference proteome</keyword>
<gene>
    <name evidence="6" type="ORF">ACFFTR_44820</name>
</gene>
<dbReference type="InterPro" id="IPR036271">
    <property type="entry name" value="Tet_transcr_reg_TetR-rel_C_sf"/>
</dbReference>
<evidence type="ECO:0000256" key="4">
    <source>
        <dbReference type="PROSITE-ProRule" id="PRU00335"/>
    </source>
</evidence>
<dbReference type="EMBL" id="JBHMCA010000072">
    <property type="protein sequence ID" value="MFB9450247.1"/>
    <property type="molecule type" value="Genomic_DNA"/>
</dbReference>
<evidence type="ECO:0000259" key="5">
    <source>
        <dbReference type="PROSITE" id="PS50977"/>
    </source>
</evidence>
<dbReference type="InterPro" id="IPR001647">
    <property type="entry name" value="HTH_TetR"/>
</dbReference>
<dbReference type="InterPro" id="IPR011075">
    <property type="entry name" value="TetR_C"/>
</dbReference>
<dbReference type="PRINTS" id="PR00455">
    <property type="entry name" value="HTHTETR"/>
</dbReference>
<dbReference type="Gene3D" id="1.10.357.10">
    <property type="entry name" value="Tetracycline Repressor, domain 2"/>
    <property type="match status" value="1"/>
</dbReference>
<dbReference type="PANTHER" id="PTHR30055:SF149">
    <property type="entry name" value="TETR-FAMILY TRANSCRIPTIONAL REGULATOR"/>
    <property type="match status" value="1"/>
</dbReference>
<dbReference type="PROSITE" id="PS50977">
    <property type="entry name" value="HTH_TETR_2"/>
    <property type="match status" value="1"/>
</dbReference>
<dbReference type="Gene3D" id="1.10.10.60">
    <property type="entry name" value="Homeodomain-like"/>
    <property type="match status" value="1"/>
</dbReference>
<sequence>MPPTTGNPERRAAICDAVFELLGEVGYDRMTMDAVAARARASKATIYRGWPSKPELVMEAVEHRYGGAMEPPDTGSLRGDLYAQLSAVCTAACGADGAVFTGLLTAATHNGELAEVLYRCTYETKHSMYESMLKRAAERGEVPEGTSAELLHEVLHAMVTSRRMWQNGPLDEAFMARLIDGVLIPILQRG</sequence>
<proteinExistence type="predicted"/>
<keyword evidence="3" id="KW-0804">Transcription</keyword>
<keyword evidence="1" id="KW-0805">Transcription regulation</keyword>
<evidence type="ECO:0000256" key="3">
    <source>
        <dbReference type="ARBA" id="ARBA00023163"/>
    </source>
</evidence>
<dbReference type="Proteomes" id="UP001589608">
    <property type="component" value="Unassembled WGS sequence"/>
</dbReference>
<dbReference type="Pfam" id="PF00440">
    <property type="entry name" value="TetR_N"/>
    <property type="match status" value="1"/>
</dbReference>
<organism evidence="6 7">
    <name type="scientific">Dactylosporangium vinaceum</name>
    <dbReference type="NCBI Taxonomy" id="53362"/>
    <lineage>
        <taxon>Bacteria</taxon>
        <taxon>Bacillati</taxon>
        <taxon>Actinomycetota</taxon>
        <taxon>Actinomycetes</taxon>
        <taxon>Micromonosporales</taxon>
        <taxon>Micromonosporaceae</taxon>
        <taxon>Dactylosporangium</taxon>
    </lineage>
</organism>
<feature type="domain" description="HTH tetR-type" evidence="5">
    <location>
        <begin position="8"/>
        <end position="68"/>
    </location>
</feature>